<dbReference type="Gene3D" id="3.40.50.1820">
    <property type="entry name" value="alpha/beta hydrolase"/>
    <property type="match status" value="1"/>
</dbReference>
<accession>A0A2N9KA27</accession>
<dbReference type="Proteomes" id="UP000237923">
    <property type="component" value="Unassembled WGS sequence"/>
</dbReference>
<evidence type="ECO:0000313" key="4">
    <source>
        <dbReference type="Proteomes" id="UP000237923"/>
    </source>
</evidence>
<reference evidence="3 4" key="2">
    <citation type="submission" date="2018-02" db="EMBL/GenBank/DDBJ databases">
        <authorList>
            <person name="Cohen D.B."/>
            <person name="Kent A.D."/>
        </authorList>
    </citation>
    <scope>NUCLEOTIDE SEQUENCE [LARGE SCALE GENOMIC DNA]</scope>
    <source>
        <strain evidence="3 4">CECT 9216</strain>
    </source>
</reference>
<name>A0A2N9KA27_9LACO</name>
<evidence type="ECO:0000313" key="2">
    <source>
        <dbReference type="EMBL" id="SPD92145.1"/>
    </source>
</evidence>
<dbReference type="Proteomes" id="UP000239237">
    <property type="component" value="Unassembled WGS sequence"/>
</dbReference>
<dbReference type="RefSeq" id="WP_105299709.1">
    <property type="nucleotide sequence ID" value="NZ_JADAXL010000009.1"/>
</dbReference>
<dbReference type="InterPro" id="IPR000073">
    <property type="entry name" value="AB_hydrolase_1"/>
</dbReference>
<evidence type="ECO:0000313" key="5">
    <source>
        <dbReference type="Proteomes" id="UP000239237"/>
    </source>
</evidence>
<dbReference type="GO" id="GO:0050357">
    <property type="term" value="F:tropinesterase activity"/>
    <property type="evidence" value="ECO:0007669"/>
    <property type="project" value="UniProtKB-EC"/>
</dbReference>
<evidence type="ECO:0000313" key="3">
    <source>
        <dbReference type="EMBL" id="SPE07424.1"/>
    </source>
</evidence>
<protein>
    <submittedName>
        <fullName evidence="3">Tropinesterase</fullName>
        <ecNumber evidence="3">3.1.1.10</ecNumber>
    </submittedName>
</protein>
<dbReference type="EMBL" id="OKQR01000001">
    <property type="protein sequence ID" value="SPD92145.1"/>
    <property type="molecule type" value="Genomic_DNA"/>
</dbReference>
<gene>
    <name evidence="2" type="ORF">LES8486_01153</name>
    <name evidence="3" type="ORF">LES9216_01300</name>
</gene>
<dbReference type="InterPro" id="IPR029058">
    <property type="entry name" value="AB_hydrolase_fold"/>
</dbReference>
<organism evidence="3 4">
    <name type="scientific">Leuconostoc suionicum</name>
    <dbReference type="NCBI Taxonomy" id="1511761"/>
    <lineage>
        <taxon>Bacteria</taxon>
        <taxon>Bacillati</taxon>
        <taxon>Bacillota</taxon>
        <taxon>Bacilli</taxon>
        <taxon>Lactobacillales</taxon>
        <taxon>Lactobacillaceae</taxon>
        <taxon>Leuconostoc</taxon>
    </lineage>
</organism>
<reference evidence="2 5" key="1">
    <citation type="submission" date="2018-02" db="EMBL/GenBank/DDBJ databases">
        <authorList>
            <person name="Rodrigo-Torres L."/>
            <person name="Arahal R. D."/>
            <person name="Lucena T."/>
        </authorList>
    </citation>
    <scope>NUCLEOTIDE SEQUENCE [LARGE SCALE GENOMIC DNA]</scope>
    <source>
        <strain evidence="2 5">CECT 8486</strain>
    </source>
</reference>
<keyword evidence="3" id="KW-0378">Hydrolase</keyword>
<dbReference type="PANTHER" id="PTHR43798">
    <property type="entry name" value="MONOACYLGLYCEROL LIPASE"/>
    <property type="match status" value="1"/>
</dbReference>
<dbReference type="SUPFAM" id="SSF53474">
    <property type="entry name" value="alpha/beta-Hydrolases"/>
    <property type="match status" value="1"/>
</dbReference>
<dbReference type="AlphaFoldDB" id="A0A2N9KA27"/>
<dbReference type="InterPro" id="IPR050266">
    <property type="entry name" value="AB_hydrolase_sf"/>
</dbReference>
<evidence type="ECO:0000259" key="1">
    <source>
        <dbReference type="Pfam" id="PF00561"/>
    </source>
</evidence>
<dbReference type="PANTHER" id="PTHR43798:SF33">
    <property type="entry name" value="HYDROLASE, PUTATIVE (AFU_ORTHOLOGUE AFUA_2G14860)-RELATED"/>
    <property type="match status" value="1"/>
</dbReference>
<dbReference type="Pfam" id="PF00561">
    <property type="entry name" value="Abhydrolase_1"/>
    <property type="match status" value="1"/>
</dbReference>
<keyword evidence="5" id="KW-1185">Reference proteome</keyword>
<sequence>MKTVTKVMSDGTKIVYDEYGNDQLRTVFLLHGNGSSARYFKRQLPSYTAYFHVIAIDSRGHGRSTNTKKTIDMADVICDIDELRRDLSIDKISIVGYSDGANIALKYAVEKQNHVSRMVLNAPNVTADGVYRILWWGDAIARFGTELFAPISQKARRRHIQLHVMSEPLNITQAQLKVLTIPILFVIGQFDIVKRQHIESISKIMPAAKVMILRGHGHFVTYTNPRKFAQLITPFLLGGKHEGH</sequence>
<dbReference type="EC" id="3.1.1.10" evidence="3"/>
<dbReference type="EMBL" id="OKQU01000001">
    <property type="protein sequence ID" value="SPE07424.1"/>
    <property type="molecule type" value="Genomic_DNA"/>
</dbReference>
<dbReference type="GO" id="GO:0016020">
    <property type="term" value="C:membrane"/>
    <property type="evidence" value="ECO:0007669"/>
    <property type="project" value="TreeGrafter"/>
</dbReference>
<proteinExistence type="predicted"/>
<feature type="domain" description="AB hydrolase-1" evidence="1">
    <location>
        <begin position="26"/>
        <end position="123"/>
    </location>
</feature>